<accession>A0A7W6EG21</accession>
<evidence type="ECO:0000256" key="1">
    <source>
        <dbReference type="ARBA" id="ARBA00002841"/>
    </source>
</evidence>
<gene>
    <name evidence="10" type="ORF">FHS81_001233</name>
</gene>
<dbReference type="GO" id="GO:0043190">
    <property type="term" value="C:ATP-binding cassette (ABC) transporter complex"/>
    <property type="evidence" value="ECO:0007669"/>
    <property type="project" value="InterPro"/>
</dbReference>
<comment type="similarity">
    <text evidence="2 7">Belongs to the PstS family.</text>
</comment>
<feature type="signal peptide" evidence="8">
    <location>
        <begin position="1"/>
        <end position="27"/>
    </location>
</feature>
<evidence type="ECO:0000256" key="8">
    <source>
        <dbReference type="SAM" id="SignalP"/>
    </source>
</evidence>
<keyword evidence="6 7" id="KW-0592">Phosphate transport</keyword>
<organism evidence="10 11">
    <name type="scientific">Pseudochelatococcus contaminans</name>
    <dbReference type="NCBI Taxonomy" id="1538103"/>
    <lineage>
        <taxon>Bacteria</taxon>
        <taxon>Pseudomonadati</taxon>
        <taxon>Pseudomonadota</taxon>
        <taxon>Alphaproteobacteria</taxon>
        <taxon>Hyphomicrobiales</taxon>
        <taxon>Chelatococcaceae</taxon>
        <taxon>Pseudochelatococcus</taxon>
    </lineage>
</organism>
<feature type="chain" id="PRO_5031329724" description="Phosphate-binding protein PstS" evidence="8">
    <location>
        <begin position="28"/>
        <end position="340"/>
    </location>
</feature>
<dbReference type="GO" id="GO:0035435">
    <property type="term" value="P:phosphate ion transmembrane transport"/>
    <property type="evidence" value="ECO:0007669"/>
    <property type="project" value="InterPro"/>
</dbReference>
<protein>
    <recommendedName>
        <fullName evidence="4 7">Phosphate-binding protein PstS</fullName>
    </recommendedName>
</protein>
<name>A0A7W6EG21_9HYPH</name>
<evidence type="ECO:0000256" key="4">
    <source>
        <dbReference type="ARBA" id="ARBA00021889"/>
    </source>
</evidence>
<dbReference type="Proteomes" id="UP000537592">
    <property type="component" value="Unassembled WGS sequence"/>
</dbReference>
<keyword evidence="11" id="KW-1185">Reference proteome</keyword>
<dbReference type="SUPFAM" id="SSF53850">
    <property type="entry name" value="Periplasmic binding protein-like II"/>
    <property type="match status" value="1"/>
</dbReference>
<reference evidence="10 11" key="1">
    <citation type="submission" date="2020-08" db="EMBL/GenBank/DDBJ databases">
        <title>Genomic Encyclopedia of Type Strains, Phase IV (KMG-IV): sequencing the most valuable type-strain genomes for metagenomic binning, comparative biology and taxonomic classification.</title>
        <authorList>
            <person name="Goeker M."/>
        </authorList>
    </citation>
    <scope>NUCLEOTIDE SEQUENCE [LARGE SCALE GENOMIC DNA]</scope>
    <source>
        <strain evidence="10 11">DSM 28760</strain>
    </source>
</reference>
<evidence type="ECO:0000313" key="10">
    <source>
        <dbReference type="EMBL" id="MBB3809163.1"/>
    </source>
</evidence>
<dbReference type="PANTHER" id="PTHR42996">
    <property type="entry name" value="PHOSPHATE-BINDING PROTEIN PSTS"/>
    <property type="match status" value="1"/>
</dbReference>
<keyword evidence="5 7" id="KW-0813">Transport</keyword>
<dbReference type="Pfam" id="PF12849">
    <property type="entry name" value="PBP_like_2"/>
    <property type="match status" value="1"/>
</dbReference>
<dbReference type="Gene3D" id="3.40.190.10">
    <property type="entry name" value="Periplasmic binding protein-like II"/>
    <property type="match status" value="2"/>
</dbReference>
<proteinExistence type="inferred from homology"/>
<dbReference type="CDD" id="cd13565">
    <property type="entry name" value="PBP2_PstS"/>
    <property type="match status" value="1"/>
</dbReference>
<evidence type="ECO:0000256" key="5">
    <source>
        <dbReference type="ARBA" id="ARBA00022448"/>
    </source>
</evidence>
<comment type="function">
    <text evidence="1 7">Part of the ABC transporter complex PstSACB involved in phosphate import.</text>
</comment>
<dbReference type="RefSeq" id="WP_183751151.1">
    <property type="nucleotide sequence ID" value="NZ_JACICC010000002.1"/>
</dbReference>
<dbReference type="InterPro" id="IPR050962">
    <property type="entry name" value="Phosphate-bind_PstS"/>
</dbReference>
<comment type="caution">
    <text evidence="10">The sequence shown here is derived from an EMBL/GenBank/DDBJ whole genome shotgun (WGS) entry which is preliminary data.</text>
</comment>
<evidence type="ECO:0000256" key="2">
    <source>
        <dbReference type="ARBA" id="ARBA00008725"/>
    </source>
</evidence>
<sequence>MGRAGLRGALQKAALAAVVCFASEAGAVELKGAGATFPANLYEQWISEFNRANTDVTVTYSAVGSGEGIRQFSQGSVAFGATERPLSDKQVEAIAGGVLHVPTTAGMIVFAYNIPGLDKELRLSQESVAGILSGRIKAWNDPVIQAANPGANLPAKDIALVARRDSSGTTFSLTSHLAAVSSDWKEVGTTIVWPKTAQLVAGNEGVAGRIAIAEYSIGYVEYSFAARLNLRTALVENKSGQFVRADAASGAAALASTVDAMPADGRQSIPNPEGETAYPIVTYSWVLLRRENADAAITDGLKRFFGWGLADGQALSDKLGYIPLPAPVAERAKAILAELR</sequence>
<dbReference type="GO" id="GO:0042301">
    <property type="term" value="F:phosphate ion binding"/>
    <property type="evidence" value="ECO:0007669"/>
    <property type="project" value="InterPro"/>
</dbReference>
<comment type="subunit">
    <text evidence="3 7">The complex is composed of two ATP-binding proteins (PstB), two transmembrane proteins (PstC and PstA) and a solute-binding protein (PstS).</text>
</comment>
<evidence type="ECO:0000256" key="6">
    <source>
        <dbReference type="ARBA" id="ARBA00022592"/>
    </source>
</evidence>
<evidence type="ECO:0000256" key="3">
    <source>
        <dbReference type="ARBA" id="ARBA00011529"/>
    </source>
</evidence>
<dbReference type="InterPro" id="IPR024370">
    <property type="entry name" value="PBP_domain"/>
</dbReference>
<feature type="domain" description="PBP" evidence="9">
    <location>
        <begin position="24"/>
        <end position="307"/>
    </location>
</feature>
<keyword evidence="8" id="KW-0732">Signal</keyword>
<dbReference type="NCBIfam" id="TIGR00975">
    <property type="entry name" value="3a0107s03"/>
    <property type="match status" value="1"/>
</dbReference>
<dbReference type="EMBL" id="JACICC010000002">
    <property type="protein sequence ID" value="MBB3809163.1"/>
    <property type="molecule type" value="Genomic_DNA"/>
</dbReference>
<dbReference type="PANTHER" id="PTHR42996:SF1">
    <property type="entry name" value="PHOSPHATE-BINDING PROTEIN PSTS"/>
    <property type="match status" value="1"/>
</dbReference>
<evidence type="ECO:0000313" key="11">
    <source>
        <dbReference type="Proteomes" id="UP000537592"/>
    </source>
</evidence>
<evidence type="ECO:0000256" key="7">
    <source>
        <dbReference type="PIRNR" id="PIRNR002756"/>
    </source>
</evidence>
<dbReference type="AlphaFoldDB" id="A0A7W6EG21"/>
<dbReference type="InterPro" id="IPR005673">
    <property type="entry name" value="ABC_phos-bd_PstS"/>
</dbReference>
<evidence type="ECO:0000259" key="9">
    <source>
        <dbReference type="Pfam" id="PF12849"/>
    </source>
</evidence>
<dbReference type="PIRSF" id="PIRSF002756">
    <property type="entry name" value="PstS"/>
    <property type="match status" value="1"/>
</dbReference>